<dbReference type="HOGENOM" id="CLU_2389047_0_0_1"/>
<gene>
    <name evidence="1" type="primary">GLEAN_13991</name>
    <name evidence="1" type="ORF">TcasGA2_TC013991</name>
</gene>
<dbReference type="EMBL" id="KQ971342">
    <property type="protein sequence ID" value="EFA03868.1"/>
    <property type="molecule type" value="Genomic_DNA"/>
</dbReference>
<proteinExistence type="predicted"/>
<name>D6WJ11_TRICA</name>
<protein>
    <submittedName>
        <fullName evidence="1">Uncharacterized protein</fullName>
    </submittedName>
</protein>
<evidence type="ECO:0000313" key="1">
    <source>
        <dbReference type="EMBL" id="EFA03868.1"/>
    </source>
</evidence>
<dbReference type="Proteomes" id="UP000007266">
    <property type="component" value="Linkage group 5"/>
</dbReference>
<evidence type="ECO:0000313" key="2">
    <source>
        <dbReference type="Proteomes" id="UP000007266"/>
    </source>
</evidence>
<reference evidence="1 2" key="2">
    <citation type="journal article" date="2010" name="Nucleic Acids Res.">
        <title>BeetleBase in 2010: revisions to provide comprehensive genomic information for Tribolium castaneum.</title>
        <authorList>
            <person name="Kim H.S."/>
            <person name="Murphy T."/>
            <person name="Xia J."/>
            <person name="Caragea D."/>
            <person name="Park Y."/>
            <person name="Beeman R.W."/>
            <person name="Lorenzen M.D."/>
            <person name="Butcher S."/>
            <person name="Manak J.R."/>
            <person name="Brown S.J."/>
        </authorList>
    </citation>
    <scope>GENOME REANNOTATION</scope>
    <source>
        <strain evidence="1 2">Georgia GA2</strain>
    </source>
</reference>
<dbReference type="InParanoid" id="D6WJ11"/>
<keyword evidence="2" id="KW-1185">Reference proteome</keyword>
<accession>D6WJ11</accession>
<sequence>MGTPHSECSDCRYCDLQARKVKSLTMLQIRVLMDVVASPETKRLDLPDLIKRTKIPETLPAGLVGDSPALTDFDSKTIAPTMKLQDLSHCGFVA</sequence>
<dbReference type="AlphaFoldDB" id="D6WJ11"/>
<reference evidence="1 2" key="1">
    <citation type="journal article" date="2008" name="Nature">
        <title>The genome of the model beetle and pest Tribolium castaneum.</title>
        <authorList>
            <consortium name="Tribolium Genome Sequencing Consortium"/>
            <person name="Richards S."/>
            <person name="Gibbs R.A."/>
            <person name="Weinstock G.M."/>
            <person name="Brown S.J."/>
            <person name="Denell R."/>
            <person name="Beeman R.W."/>
            <person name="Gibbs R."/>
            <person name="Beeman R.W."/>
            <person name="Brown S.J."/>
            <person name="Bucher G."/>
            <person name="Friedrich M."/>
            <person name="Grimmelikhuijzen C.J."/>
            <person name="Klingler M."/>
            <person name="Lorenzen M."/>
            <person name="Richards S."/>
            <person name="Roth S."/>
            <person name="Schroder R."/>
            <person name="Tautz D."/>
            <person name="Zdobnov E.M."/>
            <person name="Muzny D."/>
            <person name="Gibbs R.A."/>
            <person name="Weinstock G.M."/>
            <person name="Attaway T."/>
            <person name="Bell S."/>
            <person name="Buhay C.J."/>
            <person name="Chandrabose M.N."/>
            <person name="Chavez D."/>
            <person name="Clerk-Blankenburg K.P."/>
            <person name="Cree A."/>
            <person name="Dao M."/>
            <person name="Davis C."/>
            <person name="Chacko J."/>
            <person name="Dinh H."/>
            <person name="Dugan-Rocha S."/>
            <person name="Fowler G."/>
            <person name="Garner T.T."/>
            <person name="Garnes J."/>
            <person name="Gnirke A."/>
            <person name="Hawes A."/>
            <person name="Hernandez J."/>
            <person name="Hines S."/>
            <person name="Holder M."/>
            <person name="Hume J."/>
            <person name="Jhangiani S.N."/>
            <person name="Joshi V."/>
            <person name="Khan Z.M."/>
            <person name="Jackson L."/>
            <person name="Kovar C."/>
            <person name="Kowis A."/>
            <person name="Lee S."/>
            <person name="Lewis L.R."/>
            <person name="Margolis J."/>
            <person name="Morgan M."/>
            <person name="Nazareth L.V."/>
            <person name="Nguyen N."/>
            <person name="Okwuonu G."/>
            <person name="Parker D."/>
            <person name="Richards S."/>
            <person name="Ruiz S.J."/>
            <person name="Santibanez J."/>
            <person name="Savard J."/>
            <person name="Scherer S.E."/>
            <person name="Schneider B."/>
            <person name="Sodergren E."/>
            <person name="Tautz D."/>
            <person name="Vattahil S."/>
            <person name="Villasana D."/>
            <person name="White C.S."/>
            <person name="Wright R."/>
            <person name="Park Y."/>
            <person name="Beeman R.W."/>
            <person name="Lord J."/>
            <person name="Oppert B."/>
            <person name="Lorenzen M."/>
            <person name="Brown S."/>
            <person name="Wang L."/>
            <person name="Savard J."/>
            <person name="Tautz D."/>
            <person name="Richards S."/>
            <person name="Weinstock G."/>
            <person name="Gibbs R.A."/>
            <person name="Liu Y."/>
            <person name="Worley K."/>
            <person name="Weinstock G."/>
            <person name="Elsik C.G."/>
            <person name="Reese J.T."/>
            <person name="Elhaik E."/>
            <person name="Landan G."/>
            <person name="Graur D."/>
            <person name="Arensburger P."/>
            <person name="Atkinson P."/>
            <person name="Beeman R.W."/>
            <person name="Beidler J."/>
            <person name="Brown S.J."/>
            <person name="Demuth J.P."/>
            <person name="Drury D.W."/>
            <person name="Du Y.Z."/>
            <person name="Fujiwara H."/>
            <person name="Lorenzen M."/>
            <person name="Maselli V."/>
            <person name="Osanai M."/>
            <person name="Park Y."/>
            <person name="Robertson H.M."/>
            <person name="Tu Z."/>
            <person name="Wang J.J."/>
            <person name="Wang S."/>
            <person name="Richards S."/>
            <person name="Song H."/>
            <person name="Zhang L."/>
            <person name="Sodergren E."/>
            <person name="Werner D."/>
            <person name="Stanke M."/>
            <person name="Morgenstern B."/>
            <person name="Solovyev V."/>
            <person name="Kosarev P."/>
            <person name="Brown G."/>
            <person name="Chen H.C."/>
            <person name="Ermolaeva O."/>
            <person name="Hlavina W."/>
            <person name="Kapustin Y."/>
            <person name="Kiryutin B."/>
            <person name="Kitts P."/>
            <person name="Maglott D."/>
            <person name="Pruitt K."/>
            <person name="Sapojnikov V."/>
            <person name="Souvorov A."/>
            <person name="Mackey A.J."/>
            <person name="Waterhouse R.M."/>
            <person name="Wyder S."/>
            <person name="Zdobnov E.M."/>
            <person name="Zdobnov E.M."/>
            <person name="Wyder S."/>
            <person name="Kriventseva E.V."/>
            <person name="Kadowaki T."/>
            <person name="Bork P."/>
            <person name="Aranda M."/>
            <person name="Bao R."/>
            <person name="Beermann A."/>
            <person name="Berns N."/>
            <person name="Bolognesi R."/>
            <person name="Bonneton F."/>
            <person name="Bopp D."/>
            <person name="Brown S.J."/>
            <person name="Bucher G."/>
            <person name="Butts T."/>
            <person name="Chaumot A."/>
            <person name="Denell R.E."/>
            <person name="Ferrier D.E."/>
            <person name="Friedrich M."/>
            <person name="Gordon C.M."/>
            <person name="Jindra M."/>
            <person name="Klingler M."/>
            <person name="Lan Q."/>
            <person name="Lattorff H.M."/>
            <person name="Laudet V."/>
            <person name="von Levetsow C."/>
            <person name="Liu Z."/>
            <person name="Lutz R."/>
            <person name="Lynch J.A."/>
            <person name="da Fonseca R.N."/>
            <person name="Posnien N."/>
            <person name="Reuter R."/>
            <person name="Roth S."/>
            <person name="Savard J."/>
            <person name="Schinko J.B."/>
            <person name="Schmitt C."/>
            <person name="Schoppmeier M."/>
            <person name="Schroder R."/>
            <person name="Shippy T.D."/>
            <person name="Simonnet F."/>
            <person name="Marques-Souza H."/>
            <person name="Tautz D."/>
            <person name="Tomoyasu Y."/>
            <person name="Trauner J."/>
            <person name="Van der Zee M."/>
            <person name="Vervoort M."/>
            <person name="Wittkopp N."/>
            <person name="Wimmer E.A."/>
            <person name="Yang X."/>
            <person name="Jones A.K."/>
            <person name="Sattelle D.B."/>
            <person name="Ebert P.R."/>
            <person name="Nelson D."/>
            <person name="Scott J.G."/>
            <person name="Beeman R.W."/>
            <person name="Muthukrishnan S."/>
            <person name="Kramer K.J."/>
            <person name="Arakane Y."/>
            <person name="Beeman R.W."/>
            <person name="Zhu Q."/>
            <person name="Hogenkamp D."/>
            <person name="Dixit R."/>
            <person name="Oppert B."/>
            <person name="Jiang H."/>
            <person name="Zou Z."/>
            <person name="Marshall J."/>
            <person name="Elpidina E."/>
            <person name="Vinokurov K."/>
            <person name="Oppert C."/>
            <person name="Zou Z."/>
            <person name="Evans J."/>
            <person name="Lu Z."/>
            <person name="Zhao P."/>
            <person name="Sumathipala N."/>
            <person name="Altincicek B."/>
            <person name="Vilcinskas A."/>
            <person name="Williams M."/>
            <person name="Hultmark D."/>
            <person name="Hetru C."/>
            <person name="Jiang H."/>
            <person name="Grimmelikhuijzen C.J."/>
            <person name="Hauser F."/>
            <person name="Cazzamali G."/>
            <person name="Williamson M."/>
            <person name="Park Y."/>
            <person name="Li B."/>
            <person name="Tanaka Y."/>
            <person name="Predel R."/>
            <person name="Neupert S."/>
            <person name="Schachtner J."/>
            <person name="Verleyen P."/>
            <person name="Raible F."/>
            <person name="Bork P."/>
            <person name="Friedrich M."/>
            <person name="Walden K.K."/>
            <person name="Robertson H.M."/>
            <person name="Angeli S."/>
            <person name="Foret S."/>
            <person name="Bucher G."/>
            <person name="Schuetz S."/>
            <person name="Maleszka R."/>
            <person name="Wimmer E.A."/>
            <person name="Beeman R.W."/>
            <person name="Lorenzen M."/>
            <person name="Tomoyasu Y."/>
            <person name="Miller S.C."/>
            <person name="Grossmann D."/>
            <person name="Bucher G."/>
        </authorList>
    </citation>
    <scope>NUCLEOTIDE SEQUENCE [LARGE SCALE GENOMIC DNA]</scope>
    <source>
        <strain evidence="1 2">Georgia GA2</strain>
    </source>
</reference>
<organism evidence="1 2">
    <name type="scientific">Tribolium castaneum</name>
    <name type="common">Red flour beetle</name>
    <dbReference type="NCBI Taxonomy" id="7070"/>
    <lineage>
        <taxon>Eukaryota</taxon>
        <taxon>Metazoa</taxon>
        <taxon>Ecdysozoa</taxon>
        <taxon>Arthropoda</taxon>
        <taxon>Hexapoda</taxon>
        <taxon>Insecta</taxon>
        <taxon>Pterygota</taxon>
        <taxon>Neoptera</taxon>
        <taxon>Endopterygota</taxon>
        <taxon>Coleoptera</taxon>
        <taxon>Polyphaga</taxon>
        <taxon>Cucujiformia</taxon>
        <taxon>Tenebrionidae</taxon>
        <taxon>Tenebrionidae incertae sedis</taxon>
        <taxon>Tribolium</taxon>
    </lineage>
</organism>